<gene>
    <name evidence="3" type="ORF">I206_06066</name>
    <name evidence="4" type="ORF">I206_107732</name>
</gene>
<feature type="transmembrane region" description="Helical" evidence="2">
    <location>
        <begin position="73"/>
        <end position="97"/>
    </location>
</feature>
<reference evidence="3" key="1">
    <citation type="submission" date="2013-07" db="EMBL/GenBank/DDBJ databases">
        <title>The Genome Sequence of Cryptococcus pinus CBS10737.</title>
        <authorList>
            <consortium name="The Broad Institute Genome Sequencing Platform"/>
            <person name="Cuomo C."/>
            <person name="Litvintseva A."/>
            <person name="Chen Y."/>
            <person name="Heitman J."/>
            <person name="Sun S."/>
            <person name="Springer D."/>
            <person name="Dromer F."/>
            <person name="Young S.K."/>
            <person name="Zeng Q."/>
            <person name="Gargeya S."/>
            <person name="Fitzgerald M."/>
            <person name="Abouelleil A."/>
            <person name="Alvarado L."/>
            <person name="Berlin A.M."/>
            <person name="Chapman S.B."/>
            <person name="Dewar J."/>
            <person name="Goldberg J."/>
            <person name="Griggs A."/>
            <person name="Gujja S."/>
            <person name="Hansen M."/>
            <person name="Howarth C."/>
            <person name="Imamovic A."/>
            <person name="Larimer J."/>
            <person name="McCowan C."/>
            <person name="Murphy C."/>
            <person name="Pearson M."/>
            <person name="Priest M."/>
            <person name="Roberts A."/>
            <person name="Saif S."/>
            <person name="Shea T."/>
            <person name="Sykes S."/>
            <person name="Wortman J."/>
            <person name="Nusbaum C."/>
            <person name="Birren B."/>
        </authorList>
    </citation>
    <scope>NUCLEOTIDE SEQUENCE [LARGE SCALE GENOMIC DNA]</scope>
    <source>
        <strain evidence="3">CBS 10737</strain>
    </source>
</reference>
<reference evidence="3" key="3">
    <citation type="submission" date="2016-07" db="EMBL/GenBank/DDBJ databases">
        <title>Evolution of pathogenesis and genome organization in the Tremellales.</title>
        <authorList>
            <person name="Cuomo C."/>
            <person name="Litvintseva A."/>
            <person name="Heitman J."/>
            <person name="Chen Y."/>
            <person name="Sun S."/>
            <person name="Springer D."/>
            <person name="Dromer F."/>
            <person name="Young S."/>
            <person name="Zeng Q."/>
            <person name="Chapman S."/>
            <person name="Gujja S."/>
            <person name="Saif S."/>
            <person name="Birren B."/>
        </authorList>
    </citation>
    <scope>NUCLEOTIDE SEQUENCE</scope>
    <source>
        <strain evidence="3">CBS 10737</strain>
    </source>
</reference>
<sequence>MSSDSVSPQDDCVRPLEEKDEKIVKMLIGQGVMEGLAKANNKFITNPLIILIILILGLYLNNYMSFKVDSSNILTYITIIIGPCLILLPILGLIEFIHRPKFSSNLRKIIGSLDLIKLFEYYNNNNNNNNNQEKEKENSGWVFIHKNEIIGIILIDGLQAGKELNSVLGEEEGEISNNKNLFKQIENDQLQNSNLRKRNNNNNNNSLKSKSENVKEKENLIEIRHFDIDSPYRKIETGVSNDLLIKVLENYFNKSSKVDKIIIQVKPFSNWQELILSEFGFKKLKLDQLERLKLNQPKRIGLLGWKGFWMMIEKKDWLERRDQIFASS</sequence>
<dbReference type="EMBL" id="CP144529">
    <property type="protein sequence ID" value="WWC73760.1"/>
    <property type="molecule type" value="Genomic_DNA"/>
</dbReference>
<keyword evidence="5" id="KW-1185">Reference proteome</keyword>
<dbReference type="KEGG" id="kpin:30174435"/>
<proteinExistence type="predicted"/>
<evidence type="ECO:0000313" key="5">
    <source>
        <dbReference type="Proteomes" id="UP000094020"/>
    </source>
</evidence>
<name>A0A1B9HY86_9TREE</name>
<reference evidence="4" key="2">
    <citation type="submission" date="2013-07" db="EMBL/GenBank/DDBJ databases">
        <authorList>
            <consortium name="The Broad Institute Genome Sequencing Platform"/>
            <person name="Cuomo C."/>
            <person name="Litvintseva A."/>
            <person name="Chen Y."/>
            <person name="Heitman J."/>
            <person name="Sun S."/>
            <person name="Springer D."/>
            <person name="Dromer F."/>
            <person name="Young S.K."/>
            <person name="Zeng Q."/>
            <person name="Gargeya S."/>
            <person name="Fitzgerald M."/>
            <person name="Abouelleil A."/>
            <person name="Alvarado L."/>
            <person name="Berlin A.M."/>
            <person name="Chapman S.B."/>
            <person name="Dewar J."/>
            <person name="Goldberg J."/>
            <person name="Griggs A."/>
            <person name="Gujja S."/>
            <person name="Hansen M."/>
            <person name="Howarth C."/>
            <person name="Imamovic A."/>
            <person name="Larimer J."/>
            <person name="McCowan C."/>
            <person name="Murphy C."/>
            <person name="Pearson M."/>
            <person name="Priest M."/>
            <person name="Roberts A."/>
            <person name="Saif S."/>
            <person name="Shea T."/>
            <person name="Sykes S."/>
            <person name="Wortman J."/>
            <person name="Nusbaum C."/>
            <person name="Birren B."/>
        </authorList>
    </citation>
    <scope>NUCLEOTIDE SEQUENCE</scope>
    <source>
        <strain evidence="4">CBS 10737</strain>
    </source>
</reference>
<dbReference type="EMBL" id="KI894014">
    <property type="protein sequence ID" value="OCF48198.1"/>
    <property type="molecule type" value="Genomic_DNA"/>
</dbReference>
<organism evidence="3">
    <name type="scientific">Kwoniella pini CBS 10737</name>
    <dbReference type="NCBI Taxonomy" id="1296096"/>
    <lineage>
        <taxon>Eukaryota</taxon>
        <taxon>Fungi</taxon>
        <taxon>Dikarya</taxon>
        <taxon>Basidiomycota</taxon>
        <taxon>Agaricomycotina</taxon>
        <taxon>Tremellomycetes</taxon>
        <taxon>Tremellales</taxon>
        <taxon>Cryptococcaceae</taxon>
        <taxon>Kwoniella</taxon>
    </lineage>
</organism>
<dbReference type="Proteomes" id="UP000094020">
    <property type="component" value="Chromosome 11"/>
</dbReference>
<evidence type="ECO:0000313" key="4">
    <source>
        <dbReference type="EMBL" id="WWC73760.1"/>
    </source>
</evidence>
<keyword evidence="2" id="KW-1133">Transmembrane helix</keyword>
<dbReference type="AlphaFoldDB" id="A0A1B9HY86"/>
<keyword evidence="2" id="KW-0812">Transmembrane</keyword>
<feature type="region of interest" description="Disordered" evidence="1">
    <location>
        <begin position="193"/>
        <end position="213"/>
    </location>
</feature>
<evidence type="ECO:0000313" key="3">
    <source>
        <dbReference type="EMBL" id="OCF48198.1"/>
    </source>
</evidence>
<dbReference type="OrthoDB" id="2564232at2759"/>
<dbReference type="GeneID" id="30174435"/>
<reference evidence="4" key="4">
    <citation type="submission" date="2024-02" db="EMBL/GenBank/DDBJ databases">
        <title>Comparative genomics of Cryptococcus and Kwoniella reveals pathogenesis evolution and contrasting modes of karyotype evolution via chromosome fusion or intercentromeric recombination.</title>
        <authorList>
            <person name="Coelho M.A."/>
            <person name="David-Palma M."/>
            <person name="Shea T."/>
            <person name="Bowers K."/>
            <person name="McGinley-Smith S."/>
            <person name="Mohammad A.W."/>
            <person name="Gnirke A."/>
            <person name="Yurkov A.M."/>
            <person name="Nowrousian M."/>
            <person name="Sun S."/>
            <person name="Cuomo C.A."/>
            <person name="Heitman J."/>
        </authorList>
    </citation>
    <scope>NUCLEOTIDE SEQUENCE</scope>
    <source>
        <strain evidence="4">CBS 10737</strain>
    </source>
</reference>
<evidence type="ECO:0000256" key="1">
    <source>
        <dbReference type="SAM" id="MobiDB-lite"/>
    </source>
</evidence>
<feature type="transmembrane region" description="Helical" evidence="2">
    <location>
        <begin position="43"/>
        <end position="61"/>
    </location>
</feature>
<dbReference type="RefSeq" id="XP_019009417.1">
    <property type="nucleotide sequence ID" value="XM_019157777.1"/>
</dbReference>
<keyword evidence="2" id="KW-0472">Membrane</keyword>
<protein>
    <submittedName>
        <fullName evidence="3">Uncharacterized protein</fullName>
    </submittedName>
</protein>
<accession>A0A1B9HY86</accession>
<evidence type="ECO:0000256" key="2">
    <source>
        <dbReference type="SAM" id="Phobius"/>
    </source>
</evidence>